<comment type="function">
    <text evidence="4">May play roles in cilia formation and/or maintenance.</text>
</comment>
<sequence>MRSIGTDYQMLDENDPLNQGNICELRTQEACKLSGLFQPLLPHPGMTLQIPNPRPSYSQTREHLIKAVPPHLICSLVCGGKECRYEGPDEWSLQQQAIRGVFSAWVTDDILAMARPSTQLIKKFNIIEQFKGLNIKSVINLQIPGEHDHCGDPLELKSGFSYLPETFMEHNIYFFNFGMTDFGVSSLVRVLDAVKVTSFAIQEGKVAVHCHAGLGRTGVLIACYLVYATRVSPSEAIHFVRIKRPCSIQTRTQINLVYDFAQFVDSHRTMFTDVSLYAHPITLEQYLHRQRHLLHGYEARHLKHVPKIVDFICKRLLQVAFDKDDSSMVQLEVQKEVIDRTLTMHIRETITSFINSPEFLLANQEPEDPDNALRPTTSAAGLFDQASLPAWGTKAQLRMMPRLLRTLSDSNLPGITRTHQTQDTSAQQPLLMGQCRATALELVFSGPANLVKRSFSCEGKENFVRDRNPVQTDHAAGFKLTRQGNSLLTNTGLLSTASRKSNIHWSQSVKGSGRKMDKHGPPLDEVARAMSECPPMDNELLMKVRLWKVELNENEGAWGRLTAEDDPRILSMLMWSWLEHLKEPVLSSEDVVTLLSKPTVKGNLGDLEKCQEGTINCILDCISKLTGLSSTLEDSIIHRLILVLTQSCEADVSSHFTALSQKLKTIIREKRSHYLFNKGVVKTTTVVKISLHGGKSK</sequence>
<dbReference type="InterPro" id="IPR029021">
    <property type="entry name" value="Prot-tyrosine_phosphatase-like"/>
</dbReference>
<keyword evidence="1" id="KW-0970">Cilium biogenesis/degradation</keyword>
<evidence type="ECO:0000313" key="9">
    <source>
        <dbReference type="EMBL" id="GCC30735.1"/>
    </source>
</evidence>
<evidence type="ECO:0000256" key="6">
    <source>
        <dbReference type="ARBA" id="ARBA00072096"/>
    </source>
</evidence>
<evidence type="ECO:0000259" key="8">
    <source>
        <dbReference type="PROSITE" id="PS50056"/>
    </source>
</evidence>
<dbReference type="EMBL" id="BEZZ01000322">
    <property type="protein sequence ID" value="GCC30735.1"/>
    <property type="molecule type" value="Genomic_DNA"/>
</dbReference>
<dbReference type="Proteomes" id="UP000287033">
    <property type="component" value="Unassembled WGS sequence"/>
</dbReference>
<protein>
    <recommendedName>
        <fullName evidence="6">Protein tyrosine phosphatase domain-containing protein 1</fullName>
    </recommendedName>
</protein>
<dbReference type="SUPFAM" id="SSF52799">
    <property type="entry name" value="(Phosphotyrosine protein) phosphatases II"/>
    <property type="match status" value="1"/>
</dbReference>
<dbReference type="InterPro" id="IPR016130">
    <property type="entry name" value="Tyr_Pase_AS"/>
</dbReference>
<dbReference type="SMART" id="SM00195">
    <property type="entry name" value="DSPc"/>
    <property type="match status" value="1"/>
</dbReference>
<gene>
    <name evidence="9" type="ORF">chiPu_0009189</name>
</gene>
<proteinExistence type="inferred from homology"/>
<dbReference type="InterPro" id="IPR050561">
    <property type="entry name" value="PTP"/>
</dbReference>
<dbReference type="GO" id="GO:0060271">
    <property type="term" value="P:cilium assembly"/>
    <property type="evidence" value="ECO:0007669"/>
    <property type="project" value="InterPro"/>
</dbReference>
<evidence type="ECO:0000256" key="1">
    <source>
        <dbReference type="ARBA" id="ARBA00022794"/>
    </source>
</evidence>
<dbReference type="OMA" id="CPHREEA"/>
<feature type="domain" description="Tyrosine specific protein phosphatases" evidence="8">
    <location>
        <begin position="188"/>
        <end position="255"/>
    </location>
</feature>
<dbReference type="GO" id="GO:0004725">
    <property type="term" value="F:protein tyrosine phosphatase activity"/>
    <property type="evidence" value="ECO:0007669"/>
    <property type="project" value="InterPro"/>
</dbReference>
<evidence type="ECO:0000256" key="2">
    <source>
        <dbReference type="ARBA" id="ARBA00022801"/>
    </source>
</evidence>
<evidence type="ECO:0000256" key="4">
    <source>
        <dbReference type="ARBA" id="ARBA00056295"/>
    </source>
</evidence>
<dbReference type="SMART" id="SM00404">
    <property type="entry name" value="PTPc_motif"/>
    <property type="match status" value="1"/>
</dbReference>
<dbReference type="InterPro" id="IPR003595">
    <property type="entry name" value="Tyr_Pase_cat"/>
</dbReference>
<evidence type="ECO:0000256" key="3">
    <source>
        <dbReference type="ARBA" id="ARBA00022912"/>
    </source>
</evidence>
<dbReference type="STRING" id="137246.A0A401SK30"/>
<comment type="caution">
    <text evidence="9">The sequence shown here is derived from an EMBL/GenBank/DDBJ whole genome shotgun (WGS) entry which is preliminary data.</text>
</comment>
<feature type="domain" description="Tyrosine-protein phosphatase" evidence="7">
    <location>
        <begin position="101"/>
        <end position="269"/>
    </location>
</feature>
<dbReference type="PROSITE" id="PS00383">
    <property type="entry name" value="TYR_PHOSPHATASE_1"/>
    <property type="match status" value="1"/>
</dbReference>
<dbReference type="Gene3D" id="3.90.190.10">
    <property type="entry name" value="Protein tyrosine phosphatase superfamily"/>
    <property type="match status" value="1"/>
</dbReference>
<evidence type="ECO:0000313" key="10">
    <source>
        <dbReference type="Proteomes" id="UP000287033"/>
    </source>
</evidence>
<accession>A0A401SK30</accession>
<comment type="similarity">
    <text evidence="5">Belongs to the protein-tyrosine phosphatase family. Non-receptor class PTPDC1 subfamily.</text>
</comment>
<dbReference type="CDD" id="cd14506">
    <property type="entry name" value="PTP_PTPDC1"/>
    <property type="match status" value="1"/>
</dbReference>
<name>A0A401SK30_CHIPU</name>
<dbReference type="OrthoDB" id="542013at2759"/>
<dbReference type="AlphaFoldDB" id="A0A401SK30"/>
<evidence type="ECO:0000256" key="5">
    <source>
        <dbReference type="ARBA" id="ARBA00060867"/>
    </source>
</evidence>
<keyword evidence="10" id="KW-1185">Reference proteome</keyword>
<dbReference type="InterPro" id="IPR049573">
    <property type="entry name" value="PTPDC1_PTP"/>
</dbReference>
<dbReference type="Pfam" id="PF00782">
    <property type="entry name" value="DSPc"/>
    <property type="match status" value="1"/>
</dbReference>
<organism evidence="9 10">
    <name type="scientific">Chiloscyllium punctatum</name>
    <name type="common">Brownbanded bambooshark</name>
    <name type="synonym">Hemiscyllium punctatum</name>
    <dbReference type="NCBI Taxonomy" id="137246"/>
    <lineage>
        <taxon>Eukaryota</taxon>
        <taxon>Metazoa</taxon>
        <taxon>Chordata</taxon>
        <taxon>Craniata</taxon>
        <taxon>Vertebrata</taxon>
        <taxon>Chondrichthyes</taxon>
        <taxon>Elasmobranchii</taxon>
        <taxon>Galeomorphii</taxon>
        <taxon>Galeoidea</taxon>
        <taxon>Orectolobiformes</taxon>
        <taxon>Hemiscylliidae</taxon>
        <taxon>Chiloscyllium</taxon>
    </lineage>
</organism>
<dbReference type="PANTHER" id="PTHR23339">
    <property type="entry name" value="TYROSINE SPECIFIC PROTEIN PHOSPHATASE AND DUAL SPECIFICITY PROTEIN PHOSPHATASE"/>
    <property type="match status" value="1"/>
</dbReference>
<evidence type="ECO:0000259" key="7">
    <source>
        <dbReference type="PROSITE" id="PS50054"/>
    </source>
</evidence>
<dbReference type="PROSITE" id="PS50056">
    <property type="entry name" value="TYR_PHOSPHATASE_2"/>
    <property type="match status" value="1"/>
</dbReference>
<keyword evidence="3" id="KW-0904">Protein phosphatase</keyword>
<dbReference type="PROSITE" id="PS50054">
    <property type="entry name" value="TYR_PHOSPHATASE_DUAL"/>
    <property type="match status" value="1"/>
</dbReference>
<dbReference type="FunFam" id="3.90.190.10:FF:000027">
    <property type="entry name" value="Protein tyrosine phosphatase domain containing 1"/>
    <property type="match status" value="1"/>
</dbReference>
<dbReference type="InterPro" id="IPR020422">
    <property type="entry name" value="TYR_PHOSPHATASE_DUAL_dom"/>
</dbReference>
<keyword evidence="2" id="KW-0378">Hydrolase</keyword>
<dbReference type="InterPro" id="IPR000340">
    <property type="entry name" value="Dual-sp_phosphatase_cat-dom"/>
</dbReference>
<dbReference type="InterPro" id="IPR000387">
    <property type="entry name" value="Tyr_Pase_dom"/>
</dbReference>
<reference evidence="9 10" key="1">
    <citation type="journal article" date="2018" name="Nat. Ecol. Evol.">
        <title>Shark genomes provide insights into elasmobranch evolution and the origin of vertebrates.</title>
        <authorList>
            <person name="Hara Y"/>
            <person name="Yamaguchi K"/>
            <person name="Onimaru K"/>
            <person name="Kadota M"/>
            <person name="Koyanagi M"/>
            <person name="Keeley SD"/>
            <person name="Tatsumi K"/>
            <person name="Tanaka K"/>
            <person name="Motone F"/>
            <person name="Kageyama Y"/>
            <person name="Nozu R"/>
            <person name="Adachi N"/>
            <person name="Nishimura O"/>
            <person name="Nakagawa R"/>
            <person name="Tanegashima C"/>
            <person name="Kiyatake I"/>
            <person name="Matsumoto R"/>
            <person name="Murakumo K"/>
            <person name="Nishida K"/>
            <person name="Terakita A"/>
            <person name="Kuratani S"/>
            <person name="Sato K"/>
            <person name="Hyodo S Kuraku.S."/>
        </authorList>
    </citation>
    <scope>NUCLEOTIDE SEQUENCE [LARGE SCALE GENOMIC DNA]</scope>
</reference>